<proteinExistence type="predicted"/>
<feature type="domain" description="C2H2-type" evidence="6">
    <location>
        <begin position="286"/>
        <end position="308"/>
    </location>
</feature>
<feature type="domain" description="C2H2-type" evidence="6">
    <location>
        <begin position="527"/>
        <end position="555"/>
    </location>
</feature>
<dbReference type="SUPFAM" id="SSF57667">
    <property type="entry name" value="beta-beta-alpha zinc fingers"/>
    <property type="match status" value="4"/>
</dbReference>
<evidence type="ECO:0000256" key="2">
    <source>
        <dbReference type="ARBA" id="ARBA00022737"/>
    </source>
</evidence>
<keyword evidence="2" id="KW-0677">Repeat</keyword>
<feature type="domain" description="C2H2-type" evidence="6">
    <location>
        <begin position="499"/>
        <end position="526"/>
    </location>
</feature>
<gene>
    <name evidence="7" type="ORF">EB796_013503</name>
</gene>
<evidence type="ECO:0000256" key="4">
    <source>
        <dbReference type="ARBA" id="ARBA00022833"/>
    </source>
</evidence>
<dbReference type="GO" id="GO:0008270">
    <property type="term" value="F:zinc ion binding"/>
    <property type="evidence" value="ECO:0007669"/>
    <property type="project" value="UniProtKB-KW"/>
</dbReference>
<dbReference type="Pfam" id="PF13912">
    <property type="entry name" value="zf-C2H2_6"/>
    <property type="match status" value="2"/>
</dbReference>
<evidence type="ECO:0000313" key="7">
    <source>
        <dbReference type="EMBL" id="KAF6028201.1"/>
    </source>
</evidence>
<dbReference type="PROSITE" id="PS00028">
    <property type="entry name" value="ZINC_FINGER_C2H2_1"/>
    <property type="match status" value="9"/>
</dbReference>
<feature type="domain" description="C2H2-type" evidence="6">
    <location>
        <begin position="651"/>
        <end position="680"/>
    </location>
</feature>
<keyword evidence="8" id="KW-1185">Reference proteome</keyword>
<reference evidence="7" key="1">
    <citation type="submission" date="2020-06" db="EMBL/GenBank/DDBJ databases">
        <title>Draft genome of Bugula neritina, a colonial animal packing powerful symbionts and potential medicines.</title>
        <authorList>
            <person name="Rayko M."/>
        </authorList>
    </citation>
    <scope>NUCLEOTIDE SEQUENCE [LARGE SCALE GENOMIC DNA]</scope>
    <source>
        <strain evidence="7">Kwan_BN1</strain>
    </source>
</reference>
<dbReference type="PANTHER" id="PTHR24409">
    <property type="entry name" value="ZINC FINGER PROTEIN 142"/>
    <property type="match status" value="1"/>
</dbReference>
<dbReference type="Proteomes" id="UP000593567">
    <property type="component" value="Unassembled WGS sequence"/>
</dbReference>
<dbReference type="Pfam" id="PF00096">
    <property type="entry name" value="zf-C2H2"/>
    <property type="match status" value="4"/>
</dbReference>
<dbReference type="Gene3D" id="3.30.160.60">
    <property type="entry name" value="Classic Zinc Finger"/>
    <property type="match status" value="7"/>
</dbReference>
<evidence type="ECO:0000256" key="3">
    <source>
        <dbReference type="ARBA" id="ARBA00022771"/>
    </source>
</evidence>
<dbReference type="InterPro" id="IPR036236">
    <property type="entry name" value="Znf_C2H2_sf"/>
</dbReference>
<keyword evidence="4" id="KW-0862">Zinc</keyword>
<dbReference type="PROSITE" id="PS50157">
    <property type="entry name" value="ZINC_FINGER_C2H2_2"/>
    <property type="match status" value="8"/>
</dbReference>
<keyword evidence="1" id="KW-0479">Metal-binding</keyword>
<dbReference type="OrthoDB" id="6077919at2759"/>
<protein>
    <recommendedName>
        <fullName evidence="6">C2H2-type domain-containing protein</fullName>
    </recommendedName>
</protein>
<dbReference type="GO" id="GO:0000981">
    <property type="term" value="F:DNA-binding transcription factor activity, RNA polymerase II-specific"/>
    <property type="evidence" value="ECO:0007669"/>
    <property type="project" value="TreeGrafter"/>
</dbReference>
<dbReference type="AlphaFoldDB" id="A0A7J7JRA4"/>
<dbReference type="PANTHER" id="PTHR24409:SF295">
    <property type="entry name" value="AZ2-RELATED"/>
    <property type="match status" value="1"/>
</dbReference>
<dbReference type="EMBL" id="VXIV02001977">
    <property type="protein sequence ID" value="KAF6028201.1"/>
    <property type="molecule type" value="Genomic_DNA"/>
</dbReference>
<evidence type="ECO:0000313" key="8">
    <source>
        <dbReference type="Proteomes" id="UP000593567"/>
    </source>
</evidence>
<sequence>MIYSRAIYDLASIIKLFVDKLDAADQVQVLVLLNNIKQYLDVGHVSVAVKFDEPLVTVNKLIVSIKNINEVNQLNVGSLPTSKELLVDSTSLLDASDIRVLRVPASSQETPVSRQIGGKRLYCDLESDISNHAYSSHEEDQDMYEEVVGDETELQPIVMLERALTAVANDQPNSKAVYVFEPSSSKQYINKSKKNVQNPREPKLYLPEGVEFSNPAAQTVRKQGDRKWPENSKWICVYCRLILKNLKSYKLHLTVSHQDERCCCRFCKREVVNLEMLKFHLCVQRHQCPVCKKHFTRPYKLNNHMSTHYYSARAKVTCKVCHEKYSSATECAMHVYEDHEMIIVCDCCGKDFIPRNPESRSASRIYCDTCADSTKSEPMADIANLNPDIEIEKMKFDAAIDSVHNATIKFSRVSQKGKDGGGRSLKTPQYCDACDETVMGETNWKKHLLKTSHIQAFANKSGTTCEPISCDVCGRNFISKEKLEHHSRVHQEGYHEQEYECKTCGKRLKTIGGYKTHMASHTSQRYYSCKICHRNFKNMAGLRDHNDVVHSNNRIFPCIYCGVEFNNRKIRSKHYSLYHHNFIYRCKYCSYNHRNGDSMKTHIKMYHPEIEWTKPKDYRHVADEPFEGELPSAPKRFKSGVAIASDGGDKYKCEVCNISYKTLKLLNKHKNTVTHIRNEALAQGVKPQVFPCTECGKDFYSQKSLDSHIFVNHDQGKSAHKCSKCNKCYLSAAGLNAHLVTHTEERQFACPSCDAEFYTSSALSTHLRAKHMSKEFPCIWCDLVFQNKKQRKRHVDLIHKNYIYRCTECTYETRYASAIHKHLTTEHSAIKWTTPKDYRHIASKSYLNSLSNDGDTREDFYSDYSENDGDDISVDSSVFDSSVLSNIITGAQEVDETIIEGEMLSGDATISQSFDSSAACNMSTSFAAAASTTNTSDMSHQSTSL</sequence>
<feature type="domain" description="C2H2-type" evidence="6">
    <location>
        <begin position="748"/>
        <end position="776"/>
    </location>
</feature>
<evidence type="ECO:0000256" key="5">
    <source>
        <dbReference type="PROSITE-ProRule" id="PRU00042"/>
    </source>
</evidence>
<comment type="caution">
    <text evidence="7">The sequence shown here is derived from an EMBL/GenBank/DDBJ whole genome shotgun (WGS) entry which is preliminary data.</text>
</comment>
<name>A0A7J7JRA4_BUGNE</name>
<evidence type="ECO:0000256" key="1">
    <source>
        <dbReference type="ARBA" id="ARBA00022723"/>
    </source>
</evidence>
<dbReference type="SMART" id="SM00355">
    <property type="entry name" value="ZnF_C2H2"/>
    <property type="match status" value="15"/>
</dbReference>
<feature type="domain" description="C2H2-type" evidence="6">
    <location>
        <begin position="720"/>
        <end position="747"/>
    </location>
</feature>
<organism evidence="7 8">
    <name type="scientific">Bugula neritina</name>
    <name type="common">Brown bryozoan</name>
    <name type="synonym">Sertularia neritina</name>
    <dbReference type="NCBI Taxonomy" id="10212"/>
    <lineage>
        <taxon>Eukaryota</taxon>
        <taxon>Metazoa</taxon>
        <taxon>Spiralia</taxon>
        <taxon>Lophotrochozoa</taxon>
        <taxon>Bryozoa</taxon>
        <taxon>Gymnolaemata</taxon>
        <taxon>Cheilostomatida</taxon>
        <taxon>Flustrina</taxon>
        <taxon>Buguloidea</taxon>
        <taxon>Bugulidae</taxon>
        <taxon>Bugula</taxon>
    </lineage>
</organism>
<evidence type="ECO:0000259" key="6">
    <source>
        <dbReference type="PROSITE" id="PS50157"/>
    </source>
</evidence>
<dbReference type="GO" id="GO:0000977">
    <property type="term" value="F:RNA polymerase II transcription regulatory region sequence-specific DNA binding"/>
    <property type="evidence" value="ECO:0007669"/>
    <property type="project" value="TreeGrafter"/>
</dbReference>
<accession>A0A7J7JRA4</accession>
<dbReference type="GO" id="GO:0005634">
    <property type="term" value="C:nucleus"/>
    <property type="evidence" value="ECO:0007669"/>
    <property type="project" value="TreeGrafter"/>
</dbReference>
<feature type="domain" description="C2H2-type" evidence="6">
    <location>
        <begin position="690"/>
        <end position="718"/>
    </location>
</feature>
<feature type="domain" description="C2H2-type" evidence="6">
    <location>
        <begin position="468"/>
        <end position="490"/>
    </location>
</feature>
<keyword evidence="3 5" id="KW-0863">Zinc-finger</keyword>
<dbReference type="InterPro" id="IPR013087">
    <property type="entry name" value="Znf_C2H2_type"/>
</dbReference>